<dbReference type="Proteomes" id="UP001221898">
    <property type="component" value="Unassembled WGS sequence"/>
</dbReference>
<sequence>MSREAFGPVQNGFAVTCGHNVPQGQTTSLFIIVPLVFLKSEASQVTCEARMRNSPTSRIQTERTASVGAARY</sequence>
<name>A0AAD7RBP2_9TELE</name>
<evidence type="ECO:0000313" key="3">
    <source>
        <dbReference type="Proteomes" id="UP001221898"/>
    </source>
</evidence>
<evidence type="ECO:0000313" key="2">
    <source>
        <dbReference type="EMBL" id="KAJ8372161.1"/>
    </source>
</evidence>
<keyword evidence="3" id="KW-1185">Reference proteome</keyword>
<accession>A0AAD7RBP2</accession>
<dbReference type="AlphaFoldDB" id="A0AAD7RBP2"/>
<comment type="caution">
    <text evidence="2">The sequence shown here is derived from an EMBL/GenBank/DDBJ whole genome shotgun (WGS) entry which is preliminary data.</text>
</comment>
<organism evidence="2 3">
    <name type="scientific">Aldrovandia affinis</name>
    <dbReference type="NCBI Taxonomy" id="143900"/>
    <lineage>
        <taxon>Eukaryota</taxon>
        <taxon>Metazoa</taxon>
        <taxon>Chordata</taxon>
        <taxon>Craniata</taxon>
        <taxon>Vertebrata</taxon>
        <taxon>Euteleostomi</taxon>
        <taxon>Actinopterygii</taxon>
        <taxon>Neopterygii</taxon>
        <taxon>Teleostei</taxon>
        <taxon>Notacanthiformes</taxon>
        <taxon>Halosauridae</taxon>
        <taxon>Aldrovandia</taxon>
    </lineage>
</organism>
<evidence type="ECO:0000256" key="1">
    <source>
        <dbReference type="SAM" id="MobiDB-lite"/>
    </source>
</evidence>
<protein>
    <submittedName>
        <fullName evidence="2">Uncharacterized protein</fullName>
    </submittedName>
</protein>
<feature type="compositionally biased region" description="Polar residues" evidence="1">
    <location>
        <begin position="53"/>
        <end position="64"/>
    </location>
</feature>
<reference evidence="2" key="1">
    <citation type="journal article" date="2023" name="Science">
        <title>Genome structures resolve the early diversification of teleost fishes.</title>
        <authorList>
            <person name="Parey E."/>
            <person name="Louis A."/>
            <person name="Montfort J."/>
            <person name="Bouchez O."/>
            <person name="Roques C."/>
            <person name="Iampietro C."/>
            <person name="Lluch J."/>
            <person name="Castinel A."/>
            <person name="Donnadieu C."/>
            <person name="Desvignes T."/>
            <person name="Floi Bucao C."/>
            <person name="Jouanno E."/>
            <person name="Wen M."/>
            <person name="Mejri S."/>
            <person name="Dirks R."/>
            <person name="Jansen H."/>
            <person name="Henkel C."/>
            <person name="Chen W.J."/>
            <person name="Zahm M."/>
            <person name="Cabau C."/>
            <person name="Klopp C."/>
            <person name="Thompson A.W."/>
            <person name="Robinson-Rechavi M."/>
            <person name="Braasch I."/>
            <person name="Lecointre G."/>
            <person name="Bobe J."/>
            <person name="Postlethwait J.H."/>
            <person name="Berthelot C."/>
            <person name="Roest Crollius H."/>
            <person name="Guiguen Y."/>
        </authorList>
    </citation>
    <scope>NUCLEOTIDE SEQUENCE</scope>
    <source>
        <strain evidence="2">NC1722</strain>
    </source>
</reference>
<gene>
    <name evidence="2" type="ORF">AAFF_G00294210</name>
</gene>
<proteinExistence type="predicted"/>
<dbReference type="EMBL" id="JAINUG010000413">
    <property type="protein sequence ID" value="KAJ8372161.1"/>
    <property type="molecule type" value="Genomic_DNA"/>
</dbReference>
<feature type="region of interest" description="Disordered" evidence="1">
    <location>
        <begin position="48"/>
        <end position="72"/>
    </location>
</feature>